<organism evidence="1 2">
    <name type="scientific">Nephila pilipes</name>
    <name type="common">Giant wood spider</name>
    <name type="synonym">Nephila maculata</name>
    <dbReference type="NCBI Taxonomy" id="299642"/>
    <lineage>
        <taxon>Eukaryota</taxon>
        <taxon>Metazoa</taxon>
        <taxon>Ecdysozoa</taxon>
        <taxon>Arthropoda</taxon>
        <taxon>Chelicerata</taxon>
        <taxon>Arachnida</taxon>
        <taxon>Araneae</taxon>
        <taxon>Araneomorphae</taxon>
        <taxon>Entelegynae</taxon>
        <taxon>Araneoidea</taxon>
        <taxon>Nephilidae</taxon>
        <taxon>Nephila</taxon>
    </lineage>
</organism>
<keyword evidence="2" id="KW-1185">Reference proteome</keyword>
<protein>
    <submittedName>
        <fullName evidence="1">Uncharacterized protein</fullName>
    </submittedName>
</protein>
<evidence type="ECO:0000313" key="1">
    <source>
        <dbReference type="EMBL" id="GFT26489.1"/>
    </source>
</evidence>
<evidence type="ECO:0000313" key="2">
    <source>
        <dbReference type="Proteomes" id="UP000887013"/>
    </source>
</evidence>
<sequence length="110" mass="12168">MSPGVKTTHLIFCLSMGYETAASISFVQTLGNCKTDTLWLVPSLFPNFHTIKQQFAVNISISGFGSQLEDVGQQLWAASSMKSPPTLKCFNHLQIRIKNMYGDLHKLCSA</sequence>
<dbReference type="AlphaFoldDB" id="A0A8X6NR86"/>
<name>A0A8X6NR86_NEPPI</name>
<dbReference type="EMBL" id="BMAW01106885">
    <property type="protein sequence ID" value="GFT26489.1"/>
    <property type="molecule type" value="Genomic_DNA"/>
</dbReference>
<gene>
    <name evidence="1" type="ORF">NPIL_324061</name>
</gene>
<dbReference type="Proteomes" id="UP000887013">
    <property type="component" value="Unassembled WGS sequence"/>
</dbReference>
<reference evidence="1" key="1">
    <citation type="submission" date="2020-08" db="EMBL/GenBank/DDBJ databases">
        <title>Multicomponent nature underlies the extraordinary mechanical properties of spider dragline silk.</title>
        <authorList>
            <person name="Kono N."/>
            <person name="Nakamura H."/>
            <person name="Mori M."/>
            <person name="Yoshida Y."/>
            <person name="Ohtoshi R."/>
            <person name="Malay A.D."/>
            <person name="Moran D.A.P."/>
            <person name="Tomita M."/>
            <person name="Numata K."/>
            <person name="Arakawa K."/>
        </authorList>
    </citation>
    <scope>NUCLEOTIDE SEQUENCE</scope>
</reference>
<proteinExistence type="predicted"/>
<comment type="caution">
    <text evidence="1">The sequence shown here is derived from an EMBL/GenBank/DDBJ whole genome shotgun (WGS) entry which is preliminary data.</text>
</comment>
<accession>A0A8X6NR86</accession>